<dbReference type="GO" id="GO:0003677">
    <property type="term" value="F:DNA binding"/>
    <property type="evidence" value="ECO:0007669"/>
    <property type="project" value="InterPro"/>
</dbReference>
<dbReference type="SMART" id="SM00278">
    <property type="entry name" value="HhH1"/>
    <property type="match status" value="2"/>
</dbReference>
<evidence type="ECO:0000313" key="3">
    <source>
        <dbReference type="Proteomes" id="UP001153404"/>
    </source>
</evidence>
<sequence>MNLATAAELDALPGIGPAKAEAIVRYREANGRFGSPEALTDVKGIGDKLLAKLLPLVKAG</sequence>
<feature type="domain" description="Helix-hairpin-helix DNA-binding motif class 1" evidence="1">
    <location>
        <begin position="37"/>
        <end position="56"/>
    </location>
</feature>
<dbReference type="Proteomes" id="UP001153404">
    <property type="component" value="Unassembled WGS sequence"/>
</dbReference>
<dbReference type="PANTHER" id="PTHR21180:SF32">
    <property type="entry name" value="ENDONUCLEASE_EXONUCLEASE_PHOSPHATASE FAMILY DOMAIN-CONTAINING PROTEIN 1"/>
    <property type="match status" value="1"/>
</dbReference>
<dbReference type="NCBIfam" id="TIGR00426">
    <property type="entry name" value="competence protein ComEA helix-hairpin-helix repeat region"/>
    <property type="match status" value="1"/>
</dbReference>
<evidence type="ECO:0000313" key="2">
    <source>
        <dbReference type="EMBL" id="MDG0812075.1"/>
    </source>
</evidence>
<dbReference type="AlphaFoldDB" id="A0A9X4KWD1"/>
<dbReference type="InterPro" id="IPR004509">
    <property type="entry name" value="Competence_ComEA_HhH"/>
</dbReference>
<dbReference type="GO" id="GO:0006281">
    <property type="term" value="P:DNA repair"/>
    <property type="evidence" value="ECO:0007669"/>
    <property type="project" value="InterPro"/>
</dbReference>
<dbReference type="PANTHER" id="PTHR21180">
    <property type="entry name" value="ENDONUCLEASE/EXONUCLEASE/PHOSPHATASE FAMILY DOMAIN-CONTAINING PROTEIN 1"/>
    <property type="match status" value="1"/>
</dbReference>
<evidence type="ECO:0000259" key="1">
    <source>
        <dbReference type="SMART" id="SM00278"/>
    </source>
</evidence>
<name>A0A9X4KWD1_9BACL</name>
<dbReference type="SUPFAM" id="SSF47781">
    <property type="entry name" value="RuvA domain 2-like"/>
    <property type="match status" value="1"/>
</dbReference>
<dbReference type="InterPro" id="IPR010994">
    <property type="entry name" value="RuvA_2-like"/>
</dbReference>
<dbReference type="EMBL" id="JAPDIA010000008">
    <property type="protein sequence ID" value="MDG0812075.1"/>
    <property type="molecule type" value="Genomic_DNA"/>
</dbReference>
<protein>
    <submittedName>
        <fullName evidence="2">Helix-hairpin-helix domain-containing protein</fullName>
    </submittedName>
</protein>
<reference evidence="2" key="1">
    <citation type="submission" date="2022-10" db="EMBL/GenBank/DDBJ databases">
        <title>Comparative genomic analysis of Cohnella hashimotonis sp. nov., isolated from the International Space Station.</title>
        <authorList>
            <person name="Simpson A."/>
            <person name="Venkateswaran K."/>
        </authorList>
    </citation>
    <scope>NUCLEOTIDE SEQUENCE</scope>
    <source>
        <strain evidence="2">DSM 28161</strain>
    </source>
</reference>
<dbReference type="InterPro" id="IPR051675">
    <property type="entry name" value="Endo/Exo/Phosphatase_dom_1"/>
</dbReference>
<dbReference type="GO" id="GO:0015628">
    <property type="term" value="P:protein secretion by the type II secretion system"/>
    <property type="evidence" value="ECO:0007669"/>
    <property type="project" value="TreeGrafter"/>
</dbReference>
<dbReference type="Pfam" id="PF12836">
    <property type="entry name" value="HHH_3"/>
    <property type="match status" value="1"/>
</dbReference>
<dbReference type="Gene3D" id="1.10.150.280">
    <property type="entry name" value="AF1531-like domain"/>
    <property type="match status" value="1"/>
</dbReference>
<organism evidence="2 3">
    <name type="scientific">Cohnella rhizosphaerae</name>
    <dbReference type="NCBI Taxonomy" id="1457232"/>
    <lineage>
        <taxon>Bacteria</taxon>
        <taxon>Bacillati</taxon>
        <taxon>Bacillota</taxon>
        <taxon>Bacilli</taxon>
        <taxon>Bacillales</taxon>
        <taxon>Paenibacillaceae</taxon>
        <taxon>Cohnella</taxon>
    </lineage>
</organism>
<keyword evidence="3" id="KW-1185">Reference proteome</keyword>
<dbReference type="RefSeq" id="WP_277537996.1">
    <property type="nucleotide sequence ID" value="NZ_JAPDIA010000008.1"/>
</dbReference>
<gene>
    <name evidence="2" type="ORF">OMP40_23985</name>
</gene>
<dbReference type="InterPro" id="IPR003583">
    <property type="entry name" value="Hlx-hairpin-Hlx_DNA-bd_motif"/>
</dbReference>
<dbReference type="GO" id="GO:0015627">
    <property type="term" value="C:type II protein secretion system complex"/>
    <property type="evidence" value="ECO:0007669"/>
    <property type="project" value="TreeGrafter"/>
</dbReference>
<proteinExistence type="predicted"/>
<accession>A0A9X4KWD1</accession>
<comment type="caution">
    <text evidence="2">The sequence shown here is derived from an EMBL/GenBank/DDBJ whole genome shotgun (WGS) entry which is preliminary data.</text>
</comment>
<feature type="domain" description="Helix-hairpin-helix DNA-binding motif class 1" evidence="1">
    <location>
        <begin position="7"/>
        <end position="26"/>
    </location>
</feature>